<feature type="compositionally biased region" description="Low complexity" evidence="1">
    <location>
        <begin position="167"/>
        <end position="181"/>
    </location>
</feature>
<feature type="region of interest" description="Disordered" evidence="1">
    <location>
        <begin position="42"/>
        <end position="103"/>
    </location>
</feature>
<feature type="compositionally biased region" description="Polar residues" evidence="1">
    <location>
        <begin position="93"/>
        <end position="103"/>
    </location>
</feature>
<name>A0A395H9V5_9EURO</name>
<feature type="region of interest" description="Disordered" evidence="1">
    <location>
        <begin position="1"/>
        <end position="23"/>
    </location>
</feature>
<keyword evidence="3" id="KW-1185">Reference proteome</keyword>
<feature type="compositionally biased region" description="Acidic residues" evidence="1">
    <location>
        <begin position="49"/>
        <end position="63"/>
    </location>
</feature>
<sequence>MDQTKKDQALMDATKSDAVSEISSRLPDISKFLDFSALDKGIQARDDASGEETEVEDDELEDTREDKTKAEHKATPKAEAEHSATDPDAVPNPQITPSSPSNILTSLPRGYTIHEYTTLPALQSAAQTLKATLHPNHPQPNNTTTNNNNNNQWLLIPNLVPSLLTTLTSTTPLPTTPYSLSMNTSPRTPSR</sequence>
<feature type="compositionally biased region" description="Basic and acidic residues" evidence="1">
    <location>
        <begin position="64"/>
        <end position="85"/>
    </location>
</feature>
<gene>
    <name evidence="2" type="ORF">BO80DRAFT_462596</name>
</gene>
<protein>
    <submittedName>
        <fullName evidence="2">Uncharacterized protein</fullName>
    </submittedName>
</protein>
<evidence type="ECO:0000256" key="1">
    <source>
        <dbReference type="SAM" id="MobiDB-lite"/>
    </source>
</evidence>
<proteinExistence type="predicted"/>
<dbReference type="RefSeq" id="XP_025578262.1">
    <property type="nucleotide sequence ID" value="XM_025722525.1"/>
</dbReference>
<dbReference type="GeneID" id="37227390"/>
<feature type="region of interest" description="Disordered" evidence="1">
    <location>
        <begin position="132"/>
        <end position="152"/>
    </location>
</feature>
<evidence type="ECO:0000313" key="3">
    <source>
        <dbReference type="Proteomes" id="UP000249402"/>
    </source>
</evidence>
<organism evidence="2 3">
    <name type="scientific">Aspergillus ibericus CBS 121593</name>
    <dbReference type="NCBI Taxonomy" id="1448316"/>
    <lineage>
        <taxon>Eukaryota</taxon>
        <taxon>Fungi</taxon>
        <taxon>Dikarya</taxon>
        <taxon>Ascomycota</taxon>
        <taxon>Pezizomycotina</taxon>
        <taxon>Eurotiomycetes</taxon>
        <taxon>Eurotiomycetidae</taxon>
        <taxon>Eurotiales</taxon>
        <taxon>Aspergillaceae</taxon>
        <taxon>Aspergillus</taxon>
        <taxon>Aspergillus subgen. Circumdati</taxon>
    </lineage>
</organism>
<accession>A0A395H9V5</accession>
<dbReference type="AlphaFoldDB" id="A0A395H9V5"/>
<reference evidence="2 3" key="1">
    <citation type="submission" date="2018-02" db="EMBL/GenBank/DDBJ databases">
        <title>The genomes of Aspergillus section Nigri reveals drivers in fungal speciation.</title>
        <authorList>
            <consortium name="DOE Joint Genome Institute"/>
            <person name="Vesth T.C."/>
            <person name="Nybo J."/>
            <person name="Theobald S."/>
            <person name="Brandl J."/>
            <person name="Frisvad J.C."/>
            <person name="Nielsen K.F."/>
            <person name="Lyhne E.K."/>
            <person name="Kogle M.E."/>
            <person name="Kuo A."/>
            <person name="Riley R."/>
            <person name="Clum A."/>
            <person name="Nolan M."/>
            <person name="Lipzen A."/>
            <person name="Salamov A."/>
            <person name="Henrissat B."/>
            <person name="Wiebenga A."/>
            <person name="De vries R.P."/>
            <person name="Grigoriev I.V."/>
            <person name="Mortensen U.H."/>
            <person name="Andersen M.R."/>
            <person name="Baker S.E."/>
        </authorList>
    </citation>
    <scope>NUCLEOTIDE SEQUENCE [LARGE SCALE GENOMIC DNA]</scope>
    <source>
        <strain evidence="2 3">CBS 121593</strain>
    </source>
</reference>
<dbReference type="VEuPathDB" id="FungiDB:BO80DRAFT_462596"/>
<dbReference type="EMBL" id="KZ824426">
    <property type="protein sequence ID" value="RAL03935.1"/>
    <property type="molecule type" value="Genomic_DNA"/>
</dbReference>
<feature type="compositionally biased region" description="Polar residues" evidence="1">
    <location>
        <begin position="182"/>
        <end position="191"/>
    </location>
</feature>
<dbReference type="Proteomes" id="UP000249402">
    <property type="component" value="Unassembled WGS sequence"/>
</dbReference>
<evidence type="ECO:0000313" key="2">
    <source>
        <dbReference type="EMBL" id="RAL03935.1"/>
    </source>
</evidence>
<feature type="region of interest" description="Disordered" evidence="1">
    <location>
        <begin position="167"/>
        <end position="191"/>
    </location>
</feature>